<dbReference type="GO" id="GO:0005737">
    <property type="term" value="C:cytoplasm"/>
    <property type="evidence" value="ECO:0007669"/>
    <property type="project" value="TreeGrafter"/>
</dbReference>
<dbReference type="InterPro" id="IPR051783">
    <property type="entry name" value="NAD(P)-dependent_oxidoreduct"/>
</dbReference>
<feature type="domain" description="NAD(P)-binding" evidence="1">
    <location>
        <begin position="10"/>
        <end position="156"/>
    </location>
</feature>
<dbReference type="SUPFAM" id="SSF51735">
    <property type="entry name" value="NAD(P)-binding Rossmann-fold domains"/>
    <property type="match status" value="1"/>
</dbReference>
<dbReference type="Proteomes" id="UP000226437">
    <property type="component" value="Unassembled WGS sequence"/>
</dbReference>
<dbReference type="RefSeq" id="WP_099106594.1">
    <property type="nucleotide sequence ID" value="NZ_JAATJF010000004.1"/>
</dbReference>
<dbReference type="OrthoDB" id="9774199at2"/>
<dbReference type="PANTHER" id="PTHR48079">
    <property type="entry name" value="PROTEIN YEEZ"/>
    <property type="match status" value="1"/>
</dbReference>
<dbReference type="Pfam" id="PF13460">
    <property type="entry name" value="NAD_binding_10"/>
    <property type="match status" value="1"/>
</dbReference>
<keyword evidence="3" id="KW-1185">Reference proteome</keyword>
<protein>
    <submittedName>
        <fullName evidence="2">Epimerase</fullName>
    </submittedName>
</protein>
<accession>A0A2G0CE58</accession>
<dbReference type="Gene3D" id="3.40.50.720">
    <property type="entry name" value="NAD(P)-binding Rossmann-like Domain"/>
    <property type="match status" value="1"/>
</dbReference>
<sequence>MQRPTLVIAGATGFIGRWFIERYHHRYRIIALSRGALQPDPTYDKAEWRQVELYSITSTEAGLAGADLALYLVHSMSPSARLSQGSFEDTDVLLADNFARAARKQGIRQILFVGGLLPEDELPADYSRHLRSRREVEETLASTGVAVTTLRAGIIVGPGGSSFQMVERLVNRLPVLICPAWCQSATHPIDLFDALRLIDYCLDRPSTFGRAIDIGGSEVTTYMDMLATVAELMGKRRFIQPVSFFSPGLSTLWVSVFTDTPSDLVSPLVESLRHRMVARDNEVLRAFPDRLNFRAAAHRALHPEDLLPPLPPRLPAADPGVRNTVRSVQRLPNPQQHTATYVARLYQRWLPVFFRTLIGVKTRGDHSTFQVLGIPLLKLTFIPGRSDSRRQLFYIVGGLLARKENKGWLEFRSVLNGRYIISAIHNFVPALPWYLYVLTQARAHQWVMNRFGRYLSNMKA</sequence>
<dbReference type="EMBL" id="PDLO01000004">
    <property type="protein sequence ID" value="PHK98207.1"/>
    <property type="molecule type" value="Genomic_DNA"/>
</dbReference>
<dbReference type="GO" id="GO:0004029">
    <property type="term" value="F:aldehyde dehydrogenase (NAD+) activity"/>
    <property type="evidence" value="ECO:0007669"/>
    <property type="project" value="TreeGrafter"/>
</dbReference>
<gene>
    <name evidence="2" type="ORF">CGL56_10905</name>
</gene>
<dbReference type="InterPro" id="IPR036291">
    <property type="entry name" value="NAD(P)-bd_dom_sf"/>
</dbReference>
<organism evidence="2 3">
    <name type="scientific">Neolewinella marina</name>
    <dbReference type="NCBI Taxonomy" id="438751"/>
    <lineage>
        <taxon>Bacteria</taxon>
        <taxon>Pseudomonadati</taxon>
        <taxon>Bacteroidota</taxon>
        <taxon>Saprospiria</taxon>
        <taxon>Saprospirales</taxon>
        <taxon>Lewinellaceae</taxon>
        <taxon>Neolewinella</taxon>
    </lineage>
</organism>
<dbReference type="PANTHER" id="PTHR48079:SF6">
    <property type="entry name" value="NAD(P)-BINDING DOMAIN-CONTAINING PROTEIN-RELATED"/>
    <property type="match status" value="1"/>
</dbReference>
<comment type="caution">
    <text evidence="2">The sequence shown here is derived from an EMBL/GenBank/DDBJ whole genome shotgun (WGS) entry which is preliminary data.</text>
</comment>
<evidence type="ECO:0000259" key="1">
    <source>
        <dbReference type="Pfam" id="PF13460"/>
    </source>
</evidence>
<name>A0A2G0CE58_9BACT</name>
<evidence type="ECO:0000313" key="3">
    <source>
        <dbReference type="Proteomes" id="UP000226437"/>
    </source>
</evidence>
<proteinExistence type="predicted"/>
<evidence type="ECO:0000313" key="2">
    <source>
        <dbReference type="EMBL" id="PHK98207.1"/>
    </source>
</evidence>
<dbReference type="AlphaFoldDB" id="A0A2G0CE58"/>
<dbReference type="InterPro" id="IPR016040">
    <property type="entry name" value="NAD(P)-bd_dom"/>
</dbReference>
<reference evidence="2 3" key="1">
    <citation type="submission" date="2017-10" db="EMBL/GenBank/DDBJ databases">
        <title>The draft genome sequence of Lewinella marina KCTC 32374.</title>
        <authorList>
            <person name="Wang K."/>
        </authorList>
    </citation>
    <scope>NUCLEOTIDE SEQUENCE [LARGE SCALE GENOMIC DNA]</scope>
    <source>
        <strain evidence="2 3">MKG-38</strain>
    </source>
</reference>